<dbReference type="HAMAP" id="MF_02090">
    <property type="entry name" value="NadE_glutamine_dep"/>
    <property type="match status" value="1"/>
</dbReference>
<evidence type="ECO:0000313" key="11">
    <source>
        <dbReference type="EMBL" id="CCD29105.1"/>
    </source>
</evidence>
<dbReference type="eggNOG" id="COG0388">
    <property type="taxonomic scope" value="Bacteria"/>
</dbReference>
<feature type="active site" description="For glutaminase activity" evidence="7">
    <location>
        <position position="124"/>
    </location>
</feature>
<dbReference type="GO" id="GO:0003952">
    <property type="term" value="F:NAD+ synthase (glutamine-hydrolyzing) activity"/>
    <property type="evidence" value="ECO:0007669"/>
    <property type="project" value="UniProtKB-UniRule"/>
</dbReference>
<dbReference type="eggNOG" id="COG0171">
    <property type="taxonomic scope" value="Bacteria"/>
</dbReference>
<dbReference type="NCBIfam" id="NF010588">
    <property type="entry name" value="PRK13981.1"/>
    <property type="match status" value="1"/>
</dbReference>
<feature type="binding site" evidence="7">
    <location>
        <position position="530"/>
    </location>
    <ligand>
        <name>deamido-NAD(+)</name>
        <dbReference type="ChEBI" id="CHEBI:58437"/>
        <note>ligand shared between two neighboring subunits</note>
    </ligand>
</feature>
<dbReference type="InterPro" id="IPR003694">
    <property type="entry name" value="NAD_synthase"/>
</dbReference>
<feature type="active site" description="Nucleophile; for glutaminase activity" evidence="7">
    <location>
        <position position="160"/>
    </location>
</feature>
<dbReference type="GO" id="GO:0009435">
    <property type="term" value="P:NAD+ biosynthetic process"/>
    <property type="evidence" value="ECO:0007669"/>
    <property type="project" value="UniProtKB-UniRule"/>
</dbReference>
<dbReference type="SUPFAM" id="SSF52402">
    <property type="entry name" value="Adenine nucleotide alpha hydrolases-like"/>
    <property type="match status" value="1"/>
</dbReference>
<feature type="binding site" evidence="7">
    <location>
        <position position="410"/>
    </location>
    <ligand>
        <name>ATP</name>
        <dbReference type="ChEBI" id="CHEBI:30616"/>
    </ligand>
</feature>
<comment type="pathway">
    <text evidence="1 7 8">Cofactor biosynthesis; NAD(+) biosynthesis; NAD(+) from deamido-NAD(+) (L-Gln route): step 1/1.</text>
</comment>
<dbReference type="GO" id="GO:0005737">
    <property type="term" value="C:cytoplasm"/>
    <property type="evidence" value="ECO:0007669"/>
    <property type="project" value="InterPro"/>
</dbReference>
<dbReference type="SUPFAM" id="SSF56317">
    <property type="entry name" value="Carbon-nitrogen hydrolase"/>
    <property type="match status" value="1"/>
</dbReference>
<evidence type="ECO:0000256" key="9">
    <source>
        <dbReference type="RuleBase" id="RU003811"/>
    </source>
</evidence>
<evidence type="ECO:0000256" key="5">
    <source>
        <dbReference type="ARBA" id="ARBA00022840"/>
    </source>
</evidence>
<dbReference type="InterPro" id="IPR036526">
    <property type="entry name" value="C-N_Hydrolase_sf"/>
</dbReference>
<evidence type="ECO:0000256" key="6">
    <source>
        <dbReference type="ARBA" id="ARBA00023027"/>
    </source>
</evidence>
<evidence type="ECO:0000256" key="3">
    <source>
        <dbReference type="ARBA" id="ARBA00022598"/>
    </source>
</evidence>
<keyword evidence="5 7" id="KW-0067">ATP-binding</keyword>
<evidence type="ECO:0000256" key="1">
    <source>
        <dbReference type="ARBA" id="ARBA00005188"/>
    </source>
</evidence>
<dbReference type="InterPro" id="IPR022310">
    <property type="entry name" value="NAD/GMP_synthase"/>
</dbReference>
<evidence type="ECO:0000313" key="12">
    <source>
        <dbReference type="Proteomes" id="UP000054051"/>
    </source>
</evidence>
<dbReference type="NCBIfam" id="TIGR00552">
    <property type="entry name" value="nadE"/>
    <property type="match status" value="1"/>
</dbReference>
<dbReference type="EC" id="6.3.5.1" evidence="7 8"/>
<protein>
    <recommendedName>
        <fullName evidence="7 8">Glutamine-dependent NAD(+) synthetase</fullName>
        <ecNumber evidence="7 8">6.3.5.1</ecNumber>
    </recommendedName>
    <alternativeName>
        <fullName evidence="7 8">NAD(+) synthase [glutamine-hydrolyzing]</fullName>
    </alternativeName>
</protein>
<dbReference type="RefSeq" id="WP_006682344.1">
    <property type="nucleotide sequence ID" value="NZ_CAFB01000037.1"/>
</dbReference>
<feature type="binding site" evidence="7">
    <location>
        <position position="186"/>
    </location>
    <ligand>
        <name>L-glutamine</name>
        <dbReference type="ChEBI" id="CHEBI:58359"/>
    </ligand>
</feature>
<accession>G2J8K8</accession>
<dbReference type="FunFam" id="3.40.50.620:FF:000106">
    <property type="entry name" value="Glutamine-dependent NAD(+) synthetase"/>
    <property type="match status" value="1"/>
</dbReference>
<comment type="catalytic activity">
    <reaction evidence="7 8">
        <text>deamido-NAD(+) + L-glutamine + ATP + H2O = L-glutamate + AMP + diphosphate + NAD(+) + H(+)</text>
        <dbReference type="Rhea" id="RHEA:24384"/>
        <dbReference type="ChEBI" id="CHEBI:15377"/>
        <dbReference type="ChEBI" id="CHEBI:15378"/>
        <dbReference type="ChEBI" id="CHEBI:29985"/>
        <dbReference type="ChEBI" id="CHEBI:30616"/>
        <dbReference type="ChEBI" id="CHEBI:33019"/>
        <dbReference type="ChEBI" id="CHEBI:57540"/>
        <dbReference type="ChEBI" id="CHEBI:58359"/>
        <dbReference type="ChEBI" id="CHEBI:58437"/>
        <dbReference type="ChEBI" id="CHEBI:456215"/>
        <dbReference type="EC" id="6.3.5.1"/>
    </reaction>
</comment>
<dbReference type="GO" id="GO:0005524">
    <property type="term" value="F:ATP binding"/>
    <property type="evidence" value="ECO:0007669"/>
    <property type="project" value="UniProtKB-UniRule"/>
</dbReference>
<dbReference type="Proteomes" id="UP000054051">
    <property type="component" value="Unassembled WGS sequence"/>
</dbReference>
<keyword evidence="6 7" id="KW-0520">NAD</keyword>
<dbReference type="GO" id="GO:0004359">
    <property type="term" value="F:glutaminase activity"/>
    <property type="evidence" value="ECO:0007669"/>
    <property type="project" value="InterPro"/>
</dbReference>
<comment type="similarity">
    <text evidence="2 7 8">In the C-terminal section; belongs to the NAD synthetase family.</text>
</comment>
<dbReference type="CDD" id="cd00553">
    <property type="entry name" value="NAD_synthase"/>
    <property type="match status" value="1"/>
</dbReference>
<keyword evidence="12" id="KW-1185">Reference proteome</keyword>
<reference evidence="11 12" key="1">
    <citation type="submission" date="2011-08" db="EMBL/GenBank/DDBJ databases">
        <title>The genome of the obligate endobacterium of an arbuscular mycorrhizal fungus reveals an interphylum network of nutritional interactions.</title>
        <authorList>
            <person name="Ghignone S."/>
            <person name="Salvioli A."/>
            <person name="Anca I."/>
            <person name="Lumini E."/>
            <person name="Ortu G."/>
            <person name="Petiti L."/>
            <person name="Cruveiller S."/>
            <person name="Bianciotto V."/>
            <person name="Piffanelli P."/>
            <person name="Lanfranco L."/>
            <person name="Bonfante P."/>
        </authorList>
    </citation>
    <scope>NUCLEOTIDE SEQUENCE [LARGE SCALE GENOMIC DNA]</scope>
    <source>
        <strain evidence="11 12">BEG34</strain>
    </source>
</reference>
<dbReference type="UniPathway" id="UPA00253">
    <property type="reaction ID" value="UER00334"/>
</dbReference>
<dbReference type="Pfam" id="PF02540">
    <property type="entry name" value="NAD_synthase"/>
    <property type="match status" value="1"/>
</dbReference>
<feature type="binding site" evidence="7">
    <location>
        <begin position="300"/>
        <end position="307"/>
    </location>
    <ligand>
        <name>ATP</name>
        <dbReference type="ChEBI" id="CHEBI:30616"/>
    </ligand>
</feature>
<sequence>MVRIALAQLNPTVGDFSANLDLIVEAAQDAYRQGARLLITPELAVSGYPPEDLLLRPAFRIAAERTLTQLAARLSAFDGFYAVIGHPYWPGSGIARASSPPTHPACYNAASVLHRGQVIGTYLKHFLPNTSVFDEQRYFARGAQPFIFNAAGIGYAVLICEDIWRLHVAQRAADAGAQILLALNSSPYHIGKEAQRMAMLRARTQKTGLPIVYVNSAGGQDELVFDGASCVLNAQGECVARMPKFGAGVALVDIDGAAPDFSIRGPIAPAIPIEAEVYAALMLGVRDYVDKNAFPGVLIGLSGGIDSALTLAIACDALGVSRVRAVLMPSPYTAAISRIDALEMIRRLGVTYDEIPITPVFEALRSALKPALRNAMTSSIDTVEENLQARIRGALLMALSNRSGAIVLTTGNKSEMAVGYCTLYGDLAGGFAALKDVSKTWVYRLAHYRNSADTFALRNFIPERILRRAPSAELRANQRDQDHLPPYEILDAIIHLYVEENRPCPEIIAQGFATEDVMRVARLIKANEHKRRQAPPGVRITARAFGRDWRYPITSRFVENATTQ</sequence>
<feature type="binding site" evidence="7">
    <location>
        <position position="192"/>
    </location>
    <ligand>
        <name>L-glutamine</name>
        <dbReference type="ChEBI" id="CHEBI:58359"/>
    </ligand>
</feature>
<dbReference type="PANTHER" id="PTHR23090">
    <property type="entry name" value="NH 3 /GLUTAMINE-DEPENDENT NAD + SYNTHETASE"/>
    <property type="match status" value="1"/>
</dbReference>
<dbReference type="OrthoDB" id="8817375at2"/>
<feature type="binding site" evidence="7">
    <location>
        <position position="386"/>
    </location>
    <ligand>
        <name>deamido-NAD(+)</name>
        <dbReference type="ChEBI" id="CHEBI:58437"/>
        <note>ligand shared between two neighboring subunits</note>
    </ligand>
</feature>
<evidence type="ECO:0000256" key="2">
    <source>
        <dbReference type="ARBA" id="ARBA00007145"/>
    </source>
</evidence>
<feature type="binding site" evidence="7">
    <location>
        <position position="415"/>
    </location>
    <ligand>
        <name>deamido-NAD(+)</name>
        <dbReference type="ChEBI" id="CHEBI:58437"/>
        <note>ligand shared between two neighboring subunits</note>
    </ligand>
</feature>
<evidence type="ECO:0000259" key="10">
    <source>
        <dbReference type="PROSITE" id="PS50263"/>
    </source>
</evidence>
<dbReference type="GO" id="GO:0008795">
    <property type="term" value="F:NAD+ synthase activity"/>
    <property type="evidence" value="ECO:0007669"/>
    <property type="project" value="UniProtKB-UniRule"/>
</dbReference>
<keyword evidence="3 7" id="KW-0436">Ligase</keyword>
<comment type="similarity">
    <text evidence="9">Belongs to the NAD synthetase family.</text>
</comment>
<comment type="function">
    <text evidence="7">Catalyzes the ATP-dependent amidation of deamido-NAD to form NAD. Uses L-glutamine as a nitrogen source.</text>
</comment>
<feature type="active site" description="Proton acceptor; for glutaminase activity" evidence="7">
    <location>
        <position position="42"/>
    </location>
</feature>
<dbReference type="InterPro" id="IPR014729">
    <property type="entry name" value="Rossmann-like_a/b/a_fold"/>
</dbReference>
<evidence type="ECO:0000256" key="8">
    <source>
        <dbReference type="PIRNR" id="PIRNR006630"/>
    </source>
</evidence>
<comment type="caution">
    <text evidence="7">Lacks conserved residue(s) required for the propagation of feature annotation.</text>
</comment>
<name>G2J8K8_9BURK</name>
<dbReference type="Gene3D" id="3.60.110.10">
    <property type="entry name" value="Carbon-nitrogen hydrolase"/>
    <property type="match status" value="1"/>
</dbReference>
<dbReference type="AlphaFoldDB" id="G2J8K8"/>
<dbReference type="InterPro" id="IPR014445">
    <property type="entry name" value="Gln-dep_NAD_synthase"/>
</dbReference>
<dbReference type="PANTHER" id="PTHR23090:SF9">
    <property type="entry name" value="GLUTAMINE-DEPENDENT NAD(+) SYNTHETASE"/>
    <property type="match status" value="1"/>
</dbReference>
<organism evidence="11 12">
    <name type="scientific">Candidatus Glomeribacter gigasporarum BEG34</name>
    <dbReference type="NCBI Taxonomy" id="1070319"/>
    <lineage>
        <taxon>Bacteria</taxon>
        <taxon>Pseudomonadati</taxon>
        <taxon>Pseudomonadota</taxon>
        <taxon>Betaproteobacteria</taxon>
        <taxon>Burkholderiales</taxon>
        <taxon>Burkholderiaceae</taxon>
        <taxon>Candidatus Glomeribacter</taxon>
    </lineage>
</organism>
<dbReference type="PROSITE" id="PS50263">
    <property type="entry name" value="CN_HYDROLASE"/>
    <property type="match status" value="1"/>
</dbReference>
<dbReference type="EMBL" id="CAFB01000037">
    <property type="protein sequence ID" value="CCD29105.1"/>
    <property type="molecule type" value="Genomic_DNA"/>
</dbReference>
<dbReference type="Pfam" id="PF00795">
    <property type="entry name" value="CN_hydrolase"/>
    <property type="match status" value="1"/>
</dbReference>
<comment type="caution">
    <text evidence="11">The sequence shown here is derived from an EMBL/GenBank/DDBJ whole genome shotgun (WGS) entry which is preliminary data.</text>
</comment>
<keyword evidence="4 7" id="KW-0547">Nucleotide-binding</keyword>
<feature type="domain" description="CN hydrolase" evidence="10">
    <location>
        <begin position="2"/>
        <end position="256"/>
    </location>
</feature>
<dbReference type="PIRSF" id="PIRSF006630">
    <property type="entry name" value="NADS_GAT"/>
    <property type="match status" value="1"/>
</dbReference>
<dbReference type="STRING" id="1070319.CAGGBEG34_200109"/>
<evidence type="ECO:0000256" key="7">
    <source>
        <dbReference type="HAMAP-Rule" id="MF_02090"/>
    </source>
</evidence>
<dbReference type="CDD" id="cd07570">
    <property type="entry name" value="GAT_Gln-NAD-synth"/>
    <property type="match status" value="1"/>
</dbReference>
<dbReference type="Gene3D" id="3.40.50.620">
    <property type="entry name" value="HUPs"/>
    <property type="match status" value="1"/>
</dbReference>
<dbReference type="InterPro" id="IPR003010">
    <property type="entry name" value="C-N_Hydrolase"/>
</dbReference>
<gene>
    <name evidence="7 11" type="primary">nadE</name>
    <name evidence="11" type="ORF">CAGGBEG34_200109</name>
</gene>
<proteinExistence type="inferred from homology"/>
<evidence type="ECO:0000256" key="4">
    <source>
        <dbReference type="ARBA" id="ARBA00022741"/>
    </source>
</evidence>